<evidence type="ECO:0000313" key="14">
    <source>
        <dbReference type="Proteomes" id="UP000268321"/>
    </source>
</evidence>
<keyword evidence="9 12" id="KW-0496">Mitochondrion</keyword>
<dbReference type="Pfam" id="PF05873">
    <property type="entry name" value="Mt_ATP-synt_D"/>
    <property type="match status" value="1"/>
</dbReference>
<dbReference type="InterPro" id="IPR008689">
    <property type="entry name" value="ATP_synth_F0_dsu_mt"/>
</dbReference>
<evidence type="ECO:0000256" key="11">
    <source>
        <dbReference type="ARBA" id="ARBA00023310"/>
    </source>
</evidence>
<accession>A0A4P9ZCJ5</accession>
<sequence>MSVAKSAATKLNWAQVSQSLGLVGSTAASLTAFKKRNDTANKEHQALSSQSTTVDFAHYRSVLKNQKVVDEIEQAVALFKPVTYDVSKTLKTIDIFEQKAVENAKLTEKSVEAEISQLTATLKHIESARPFDQLTTDDVEKARPDLAEKVTYMVKNGKWEVPGYKEKFGDLTIM</sequence>
<organism evidence="13 14">
    <name type="scientific">Metschnikowia bicuspidata</name>
    <dbReference type="NCBI Taxonomy" id="27322"/>
    <lineage>
        <taxon>Eukaryota</taxon>
        <taxon>Fungi</taxon>
        <taxon>Dikarya</taxon>
        <taxon>Ascomycota</taxon>
        <taxon>Saccharomycotina</taxon>
        <taxon>Pichiomycetes</taxon>
        <taxon>Metschnikowiaceae</taxon>
        <taxon>Metschnikowia</taxon>
    </lineage>
</organism>
<evidence type="ECO:0000256" key="7">
    <source>
        <dbReference type="ARBA" id="ARBA00022792"/>
    </source>
</evidence>
<dbReference type="Gene3D" id="6.10.280.70">
    <property type="match status" value="1"/>
</dbReference>
<dbReference type="Proteomes" id="UP000268321">
    <property type="component" value="Unassembled WGS sequence"/>
</dbReference>
<dbReference type="GO" id="GO:0015078">
    <property type="term" value="F:proton transmembrane transporter activity"/>
    <property type="evidence" value="ECO:0007669"/>
    <property type="project" value="InterPro"/>
</dbReference>
<comment type="similarity">
    <text evidence="2 12">Belongs to the ATPase d subunit family.</text>
</comment>
<keyword evidence="10 12" id="KW-0472">Membrane</keyword>
<evidence type="ECO:0000256" key="12">
    <source>
        <dbReference type="PIRNR" id="PIRNR005514"/>
    </source>
</evidence>
<dbReference type="GO" id="GO:0045259">
    <property type="term" value="C:proton-transporting ATP synthase complex"/>
    <property type="evidence" value="ECO:0007669"/>
    <property type="project" value="UniProtKB-KW"/>
</dbReference>
<gene>
    <name evidence="13" type="ORF">METBISCDRAFT_23328</name>
</gene>
<dbReference type="AlphaFoldDB" id="A0A4P9ZCJ5"/>
<dbReference type="GO" id="GO:0015986">
    <property type="term" value="P:proton motive force-driven ATP synthesis"/>
    <property type="evidence" value="ECO:0007669"/>
    <property type="project" value="UniProtKB-UniRule"/>
</dbReference>
<keyword evidence="4 12" id="KW-0813">Transport</keyword>
<keyword evidence="5" id="KW-0138">CF(0)</keyword>
<protein>
    <recommendedName>
        <fullName evidence="3 12">ATP synthase subunit d, mitochondrial</fullName>
    </recommendedName>
</protein>
<keyword evidence="6 12" id="KW-0375">Hydrogen ion transport</keyword>
<evidence type="ECO:0000256" key="8">
    <source>
        <dbReference type="ARBA" id="ARBA00023065"/>
    </source>
</evidence>
<comment type="subcellular location">
    <subcellularLocation>
        <location evidence="1 12">Mitochondrion inner membrane</location>
    </subcellularLocation>
</comment>
<keyword evidence="8 12" id="KW-0406">Ion transport</keyword>
<keyword evidence="14" id="KW-1185">Reference proteome</keyword>
<dbReference type="GO" id="GO:0005743">
    <property type="term" value="C:mitochondrial inner membrane"/>
    <property type="evidence" value="ECO:0007669"/>
    <property type="project" value="UniProtKB-SubCell"/>
</dbReference>
<dbReference type="EMBL" id="ML004459">
    <property type="protein sequence ID" value="RKP30418.1"/>
    <property type="molecule type" value="Genomic_DNA"/>
</dbReference>
<evidence type="ECO:0000256" key="1">
    <source>
        <dbReference type="ARBA" id="ARBA00004273"/>
    </source>
</evidence>
<dbReference type="InterPro" id="IPR036228">
    <property type="entry name" value="ATP_synth_F0_dsu_sf_mt"/>
</dbReference>
<evidence type="ECO:0000256" key="5">
    <source>
        <dbReference type="ARBA" id="ARBA00022547"/>
    </source>
</evidence>
<proteinExistence type="inferred from homology"/>
<keyword evidence="7 12" id="KW-0999">Mitochondrion inner membrane</keyword>
<evidence type="ECO:0000256" key="4">
    <source>
        <dbReference type="ARBA" id="ARBA00022448"/>
    </source>
</evidence>
<evidence type="ECO:0000256" key="10">
    <source>
        <dbReference type="ARBA" id="ARBA00023136"/>
    </source>
</evidence>
<comment type="function">
    <text evidence="12">Mitochondrial membrane ATP synthase (F(1)F(0) ATP synthase or Complex V) produces ATP from ADP in the presence of a proton gradient across the membrane which is generated by electron transport complexes of the respiratory chain. F-type ATPases consist of two structural domains, F(1) - containing the extramembraneous catalytic core, and F(0) - containing the membrane proton channel, linked together by a central stalk and a peripheral stalk. During catalysis, ATP synthesis in the catalytic domain of F(1) is coupled via a rotary mechanism of the central stalk subunits to proton translocation.</text>
</comment>
<dbReference type="SUPFAM" id="SSF161065">
    <property type="entry name" value="ATP synthase D chain-like"/>
    <property type="match status" value="1"/>
</dbReference>
<evidence type="ECO:0000256" key="3">
    <source>
        <dbReference type="ARBA" id="ARBA00021688"/>
    </source>
</evidence>
<dbReference type="PIRSF" id="PIRSF005514">
    <property type="entry name" value="ATPase_F0_D_mt"/>
    <property type="match status" value="1"/>
</dbReference>
<name>A0A4P9ZCJ5_9ASCO</name>
<reference evidence="14" key="1">
    <citation type="journal article" date="2018" name="Nat. Microbiol.">
        <title>Leveraging single-cell genomics to expand the fungal tree of life.</title>
        <authorList>
            <person name="Ahrendt S.R."/>
            <person name="Quandt C.A."/>
            <person name="Ciobanu D."/>
            <person name="Clum A."/>
            <person name="Salamov A."/>
            <person name="Andreopoulos B."/>
            <person name="Cheng J.F."/>
            <person name="Woyke T."/>
            <person name="Pelin A."/>
            <person name="Henrissat B."/>
            <person name="Reynolds N.K."/>
            <person name="Benny G.L."/>
            <person name="Smith M.E."/>
            <person name="James T.Y."/>
            <person name="Grigoriev I.V."/>
        </authorList>
    </citation>
    <scope>NUCLEOTIDE SEQUENCE [LARGE SCALE GENOMIC DNA]</scope>
    <source>
        <strain evidence="14">Baker2002</strain>
    </source>
</reference>
<dbReference type="PANTHER" id="PTHR12700">
    <property type="entry name" value="ATP SYNTHASE SUBUNIT D, MITOCHONDRIAL"/>
    <property type="match status" value="1"/>
</dbReference>
<evidence type="ECO:0000256" key="9">
    <source>
        <dbReference type="ARBA" id="ARBA00023128"/>
    </source>
</evidence>
<dbReference type="OrthoDB" id="35799at2759"/>
<keyword evidence="11" id="KW-0066">ATP synthesis</keyword>
<evidence type="ECO:0000313" key="13">
    <source>
        <dbReference type="EMBL" id="RKP30418.1"/>
    </source>
</evidence>
<evidence type="ECO:0000256" key="2">
    <source>
        <dbReference type="ARBA" id="ARBA00006842"/>
    </source>
</evidence>
<evidence type="ECO:0000256" key="6">
    <source>
        <dbReference type="ARBA" id="ARBA00022781"/>
    </source>
</evidence>